<dbReference type="Gene3D" id="1.10.10.10">
    <property type="entry name" value="Winged helix-like DNA-binding domain superfamily/Winged helix DNA-binding domain"/>
    <property type="match status" value="1"/>
</dbReference>
<keyword evidence="3" id="KW-1185">Reference proteome</keyword>
<dbReference type="EMBL" id="CP099582">
    <property type="protein sequence ID" value="USS39919.1"/>
    <property type="molecule type" value="Genomic_DNA"/>
</dbReference>
<dbReference type="PANTHER" id="PTHR33169">
    <property type="entry name" value="PADR-FAMILY TRANSCRIPTIONAL REGULATOR"/>
    <property type="match status" value="1"/>
</dbReference>
<feature type="domain" description="Transcription regulator PadR N-terminal" evidence="1">
    <location>
        <begin position="26"/>
        <end position="99"/>
    </location>
</feature>
<dbReference type="InterPro" id="IPR036388">
    <property type="entry name" value="WH-like_DNA-bd_sf"/>
</dbReference>
<evidence type="ECO:0000259" key="1">
    <source>
        <dbReference type="Pfam" id="PF03551"/>
    </source>
</evidence>
<dbReference type="InterPro" id="IPR036390">
    <property type="entry name" value="WH_DNA-bd_sf"/>
</dbReference>
<dbReference type="AlphaFoldDB" id="A0A9E7MW58"/>
<evidence type="ECO:0000313" key="2">
    <source>
        <dbReference type="EMBL" id="USS39919.1"/>
    </source>
</evidence>
<name>A0A9E7MW58_THEAG</name>
<dbReference type="InterPro" id="IPR005149">
    <property type="entry name" value="Tscrpt_reg_PadR_N"/>
</dbReference>
<dbReference type="Pfam" id="PF03551">
    <property type="entry name" value="PadR"/>
    <property type="match status" value="1"/>
</dbReference>
<sequence>MFGNPKKKALEKFRKEIRTGIYAYLVLSFLEKEKTHGYALRKTFEELSNGEFMPSESTLYRILRTLEKYGLIKGEWEEVRGRVRKYYEITQSGKEVLEELRKEIELVKKVLENSF</sequence>
<reference evidence="2" key="1">
    <citation type="journal article" date="1998" name="Int. J. Syst. Bacteriol. 48 Pt">
        <title>Thermococcus guaymasensis sp. nov. and Thermococcus aggregans sp. nov., two novel thermophilic archaea isolated from the Guaymas Basin hydrothermal vent site.</title>
        <authorList>
            <person name="Canganella F."/>
            <person name="Jones W.J."/>
            <person name="Gambacorta A."/>
            <person name="Antranikian G."/>
        </authorList>
    </citation>
    <scope>NUCLEOTIDE SEQUENCE</scope>
    <source>
        <strain evidence="2">TY</strain>
    </source>
</reference>
<dbReference type="PANTHER" id="PTHR33169:SF14">
    <property type="entry name" value="TRANSCRIPTIONAL REGULATOR RV3488"/>
    <property type="match status" value="1"/>
</dbReference>
<gene>
    <name evidence="2" type="ORF">NF865_06005</name>
</gene>
<organism evidence="2 3">
    <name type="scientific">Thermococcus aggregans</name>
    <dbReference type="NCBI Taxonomy" id="110163"/>
    <lineage>
        <taxon>Archaea</taxon>
        <taxon>Methanobacteriati</taxon>
        <taxon>Methanobacteriota</taxon>
        <taxon>Thermococci</taxon>
        <taxon>Thermococcales</taxon>
        <taxon>Thermococcaceae</taxon>
        <taxon>Thermococcus</taxon>
    </lineage>
</organism>
<dbReference type="RefSeq" id="WP_253303876.1">
    <property type="nucleotide sequence ID" value="NZ_CP099582.1"/>
</dbReference>
<accession>A0A9E7MW58</accession>
<dbReference type="KEGG" id="tagg:NF865_06005"/>
<proteinExistence type="predicted"/>
<reference evidence="2" key="2">
    <citation type="submission" date="2022-06" db="EMBL/GenBank/DDBJ databases">
        <authorList>
            <person name="Park Y.-J."/>
        </authorList>
    </citation>
    <scope>NUCLEOTIDE SEQUENCE</scope>
    <source>
        <strain evidence="2">TY</strain>
    </source>
</reference>
<dbReference type="Proteomes" id="UP001055732">
    <property type="component" value="Chromosome"/>
</dbReference>
<protein>
    <submittedName>
        <fullName evidence="2">PadR family transcriptional regulator</fullName>
    </submittedName>
</protein>
<dbReference type="InterPro" id="IPR052509">
    <property type="entry name" value="Metal_resp_DNA-bind_regulator"/>
</dbReference>
<evidence type="ECO:0000313" key="3">
    <source>
        <dbReference type="Proteomes" id="UP001055732"/>
    </source>
</evidence>
<dbReference type="SUPFAM" id="SSF46785">
    <property type="entry name" value="Winged helix' DNA-binding domain"/>
    <property type="match status" value="1"/>
</dbReference>